<evidence type="ECO:0000313" key="1">
    <source>
        <dbReference type="EMBL" id="AHH11545.1"/>
    </source>
</evidence>
<reference evidence="1" key="1">
    <citation type="submission" date="2013-04" db="EMBL/GenBank/DDBJ databases">
        <title>Comparative Genomics of Relapsing Fever Spirochetes.</title>
        <authorList>
            <person name="Schwan T.G."/>
            <person name="Raffel S.J."/>
            <person name="Porcella S.F."/>
            <person name="Martens C.A."/>
            <person name="Bruno D.P."/>
            <person name="Ricklefs S.M."/>
            <person name="Barbian K.B."/>
        </authorList>
    </citation>
    <scope>NUCLEOTIDE SEQUENCE</scope>
    <source>
        <strain evidence="1">Co53</strain>
        <plasmid evidence="1">unnamed</plasmid>
    </source>
</reference>
<dbReference type="SUPFAM" id="SSF74748">
    <property type="entry name" value="Variable surface antigen VlsE"/>
    <property type="match status" value="1"/>
</dbReference>
<keyword evidence="1" id="KW-0614">Plasmid</keyword>
<gene>
    <name evidence="1" type="ORF">BCO_0900096</name>
</gene>
<dbReference type="HOGENOM" id="CLU_2803926_0_0_12"/>
<dbReference type="AlphaFoldDB" id="W5SXC0"/>
<dbReference type="EMBL" id="CP005757">
    <property type="protein sequence ID" value="AHH11545.1"/>
    <property type="molecule type" value="Genomic_DNA"/>
</dbReference>
<protein>
    <submittedName>
        <fullName evidence="1">Variable major protein</fullName>
    </submittedName>
</protein>
<organism evidence="1">
    <name type="scientific">Borrelia coriaceae ATCC 43381</name>
    <dbReference type="NCBI Taxonomy" id="1408429"/>
    <lineage>
        <taxon>Bacteria</taxon>
        <taxon>Pseudomonadati</taxon>
        <taxon>Spirochaetota</taxon>
        <taxon>Spirochaetia</taxon>
        <taxon>Spirochaetales</taxon>
        <taxon>Borreliaceae</taxon>
        <taxon>Borrelia</taxon>
    </lineage>
</organism>
<accession>W5SXC0</accession>
<name>W5SXC0_9SPIR</name>
<geneLocation type="plasmid" evidence="1">
    <name>unnamed</name>
</geneLocation>
<proteinExistence type="predicted"/>
<sequence length="67" mass="6805">MINKIKTAKIPSSSVANTNASAANNDIGMLTTKLPGSGGDTHNGSKSNADLVAAVALKAITKKGKFY</sequence>